<dbReference type="EMBL" id="CP012034">
    <property type="protein sequence ID" value="AKP67233.1"/>
    <property type="molecule type" value="Genomic_DNA"/>
</dbReference>
<dbReference type="STRING" id="1007676.ABM34_06570"/>
<dbReference type="Proteomes" id="UP000036106">
    <property type="component" value="Chromosome"/>
</dbReference>
<gene>
    <name evidence="7" type="ORF">ABM34_06570</name>
</gene>
<keyword evidence="8" id="KW-1185">Reference proteome</keyword>
<dbReference type="GO" id="GO:0016020">
    <property type="term" value="C:membrane"/>
    <property type="evidence" value="ECO:0007669"/>
    <property type="project" value="UniProtKB-SubCell"/>
</dbReference>
<dbReference type="AlphaFoldDB" id="A0A0H4QKJ6"/>
<dbReference type="GO" id="GO:0055085">
    <property type="term" value="P:transmembrane transport"/>
    <property type="evidence" value="ECO:0007669"/>
    <property type="project" value="TreeGrafter"/>
</dbReference>
<evidence type="ECO:0000256" key="5">
    <source>
        <dbReference type="ARBA" id="ARBA00023136"/>
    </source>
</evidence>
<dbReference type="InterPro" id="IPR002549">
    <property type="entry name" value="AI-2E-like"/>
</dbReference>
<feature type="transmembrane region" description="Helical" evidence="6">
    <location>
        <begin position="264"/>
        <end position="283"/>
    </location>
</feature>
<comment type="similarity">
    <text evidence="2">Belongs to the autoinducer-2 exporter (AI-2E) (TC 2.A.86) family.</text>
</comment>
<dbReference type="PANTHER" id="PTHR21716:SF62">
    <property type="entry name" value="TRANSPORT PROTEIN YDBI-RELATED"/>
    <property type="match status" value="1"/>
</dbReference>
<dbReference type="PANTHER" id="PTHR21716">
    <property type="entry name" value="TRANSMEMBRANE PROTEIN"/>
    <property type="match status" value="1"/>
</dbReference>
<dbReference type="KEGG" id="lgn:ABM34_06570"/>
<evidence type="ECO:0000313" key="8">
    <source>
        <dbReference type="Proteomes" id="UP000036106"/>
    </source>
</evidence>
<sequence length="350" mass="40361">MSIYDKFVANKRLRRTVLLLLVIFVFWLFRSMLSLFLLTFIFTFLSVQFVRFVQKHVNIPPIWIIAPVYILIIALLVFAITNYVPQLIHQSSKIIDSLTKFYESKEVRDNKYLSYVYDYLQQINLDNQIKTATSQLVNYITSVGAIGLNIFLSFILSFFYTTQVENMNSFGRQFLTSNYGWLFEDIRYYGQKFINTFGVVIEAQLMIAVVNTVLTTITLLVMKMPGIIALAAMVFILSLIPVAGVIISLIPLSFVAYSVDGFKYVIYIIIMVIVIHMIETYFLNPQFMSSMTHLPIFFTFVILIVSEELLGAWGLIIGIPIFVFFLDILGVHQIGGNKKPKKRQFRLKKS</sequence>
<dbReference type="OrthoDB" id="9772136at2"/>
<keyword evidence="3 6" id="KW-0812">Transmembrane</keyword>
<name>A0A0H4QKJ6_9LACO</name>
<feature type="transmembrane region" description="Helical" evidence="6">
    <location>
        <begin position="290"/>
        <end position="306"/>
    </location>
</feature>
<organism evidence="7 8">
    <name type="scientific">Companilactobacillus ginsenosidimutans</name>
    <dbReference type="NCBI Taxonomy" id="1007676"/>
    <lineage>
        <taxon>Bacteria</taxon>
        <taxon>Bacillati</taxon>
        <taxon>Bacillota</taxon>
        <taxon>Bacilli</taxon>
        <taxon>Lactobacillales</taxon>
        <taxon>Lactobacillaceae</taxon>
        <taxon>Companilactobacillus</taxon>
    </lineage>
</organism>
<feature type="transmembrane region" description="Helical" evidence="6">
    <location>
        <begin position="16"/>
        <end position="42"/>
    </location>
</feature>
<feature type="transmembrane region" description="Helical" evidence="6">
    <location>
        <begin position="312"/>
        <end position="334"/>
    </location>
</feature>
<feature type="transmembrane region" description="Helical" evidence="6">
    <location>
        <begin position="228"/>
        <end position="252"/>
    </location>
</feature>
<reference evidence="8" key="1">
    <citation type="submission" date="2015-07" db="EMBL/GenBank/DDBJ databases">
        <title>Lactobacillus ginsenosidimutans/EMML 3141/ whole genome sequencing.</title>
        <authorList>
            <person name="Kim M.K."/>
            <person name="Im W.-T."/>
            <person name="Srinivasan S."/>
            <person name="Lee J.-J."/>
        </authorList>
    </citation>
    <scope>NUCLEOTIDE SEQUENCE [LARGE SCALE GENOMIC DNA]</scope>
    <source>
        <strain evidence="8">EMML 3041</strain>
    </source>
</reference>
<keyword evidence="5 6" id="KW-0472">Membrane</keyword>
<evidence type="ECO:0000256" key="1">
    <source>
        <dbReference type="ARBA" id="ARBA00004141"/>
    </source>
</evidence>
<feature type="transmembrane region" description="Helical" evidence="6">
    <location>
        <begin position="197"/>
        <end position="221"/>
    </location>
</feature>
<accession>A0A0H4QKJ6</accession>
<feature type="transmembrane region" description="Helical" evidence="6">
    <location>
        <begin position="62"/>
        <end position="84"/>
    </location>
</feature>
<keyword evidence="4 6" id="KW-1133">Transmembrane helix</keyword>
<evidence type="ECO:0000256" key="2">
    <source>
        <dbReference type="ARBA" id="ARBA00009773"/>
    </source>
</evidence>
<evidence type="ECO:0000256" key="6">
    <source>
        <dbReference type="SAM" id="Phobius"/>
    </source>
</evidence>
<feature type="transmembrane region" description="Helical" evidence="6">
    <location>
        <begin position="136"/>
        <end position="160"/>
    </location>
</feature>
<evidence type="ECO:0000313" key="7">
    <source>
        <dbReference type="EMBL" id="AKP67233.1"/>
    </source>
</evidence>
<dbReference type="PATRIC" id="fig|1007676.4.peg.1306"/>
<evidence type="ECO:0000256" key="4">
    <source>
        <dbReference type="ARBA" id="ARBA00022989"/>
    </source>
</evidence>
<dbReference type="Pfam" id="PF01594">
    <property type="entry name" value="AI-2E_transport"/>
    <property type="match status" value="1"/>
</dbReference>
<comment type="subcellular location">
    <subcellularLocation>
        <location evidence="1">Membrane</location>
        <topology evidence="1">Multi-pass membrane protein</topology>
    </subcellularLocation>
</comment>
<proteinExistence type="inferred from homology"/>
<evidence type="ECO:0000256" key="3">
    <source>
        <dbReference type="ARBA" id="ARBA00022692"/>
    </source>
</evidence>
<protein>
    <submittedName>
        <fullName evidence="7">Membrane protein</fullName>
    </submittedName>
</protein>
<dbReference type="RefSeq" id="WP_048704409.1">
    <property type="nucleotide sequence ID" value="NZ_CP012034.1"/>
</dbReference>